<dbReference type="AlphaFoldDB" id="A0A7U6LBP6"/>
<dbReference type="InterPro" id="IPR004919">
    <property type="entry name" value="GmrSD_N"/>
</dbReference>
<feature type="region of interest" description="Disordered" evidence="1">
    <location>
        <begin position="1"/>
        <end position="25"/>
    </location>
</feature>
<dbReference type="Pfam" id="PF03235">
    <property type="entry name" value="GmrSD_N"/>
    <property type="match status" value="1"/>
</dbReference>
<reference evidence="3 4" key="1">
    <citation type="submission" date="2019-07" db="EMBL/GenBank/DDBJ databases">
        <title>Complete Genome Sequence of Leptotrichia wadei Strain JCM16777.</title>
        <authorList>
            <person name="Watanabe S."/>
            <person name="Cui L."/>
        </authorList>
    </citation>
    <scope>NUCLEOTIDE SEQUENCE [LARGE SCALE GENOMIC DNA]</scope>
    <source>
        <strain evidence="3 4">JCM16777</strain>
    </source>
</reference>
<evidence type="ECO:0000313" key="4">
    <source>
        <dbReference type="Proteomes" id="UP000321943"/>
    </source>
</evidence>
<dbReference type="Proteomes" id="UP000321943">
    <property type="component" value="Chromosome"/>
</dbReference>
<gene>
    <name evidence="3" type="ORF">JCM16777_1704</name>
</gene>
<evidence type="ECO:0000259" key="2">
    <source>
        <dbReference type="Pfam" id="PF03235"/>
    </source>
</evidence>
<dbReference type="EMBL" id="AP019829">
    <property type="protein sequence ID" value="BBM43447.1"/>
    <property type="molecule type" value="Genomic_DNA"/>
</dbReference>
<dbReference type="RefSeq" id="WP_018498131.1">
    <property type="nucleotide sequence ID" value="NZ_AP019829.2"/>
</dbReference>
<protein>
    <recommendedName>
        <fullName evidence="2">GmrSD restriction endonucleases N-terminal domain-containing protein</fullName>
    </recommendedName>
</protein>
<sequence>MKIEETNEIEEEIENEETENEETEKNKLITNPFNTKDIKITPKTTSLDNIIKRLENEEIDLNPDFQRNGGLWDNSKMSRLIESIILRLPLPIFYFDISNNDKWIVIDGLQRLTTIKRFIVDKNLKLTNLEFLKEFQGKKFDDLERNIRRTIEETEIVTYQMEPQTPKEVRYSVFNRINTGGITLNPQEIRQALNQKNNGVKLLEEITKEKDFKNIVNVTSKRMVDRELVLRYIAFKKYNYRKLNQEKKSLPKLLDETMEIVDTIEFENNEYVVMKTSLLKTLSNLIEIFEKKYLFNKKLIDNSKIKVLNKSLFEIWTVLVSDLDNKEILRLKNKKEILKKNI</sequence>
<organism evidence="3 4">
    <name type="scientific">Leptotrichia wadei</name>
    <dbReference type="NCBI Taxonomy" id="157687"/>
    <lineage>
        <taxon>Bacteria</taxon>
        <taxon>Fusobacteriati</taxon>
        <taxon>Fusobacteriota</taxon>
        <taxon>Fusobacteriia</taxon>
        <taxon>Fusobacteriales</taxon>
        <taxon>Leptotrichiaceae</taxon>
        <taxon>Leptotrichia</taxon>
    </lineage>
</organism>
<proteinExistence type="predicted"/>
<dbReference type="PANTHER" id="PTHR39639:SF1">
    <property type="entry name" value="DUF262 DOMAIN-CONTAINING PROTEIN"/>
    <property type="match status" value="1"/>
</dbReference>
<dbReference type="GeneID" id="84805009"/>
<feature type="domain" description="GmrSD restriction endonucleases N-terminal" evidence="2">
    <location>
        <begin position="54"/>
        <end position="193"/>
    </location>
</feature>
<accession>A0A7U6LBP6</accession>
<feature type="compositionally biased region" description="Acidic residues" evidence="1">
    <location>
        <begin position="1"/>
        <end position="22"/>
    </location>
</feature>
<name>A0A7U6LBP6_9FUSO</name>
<evidence type="ECO:0000313" key="3">
    <source>
        <dbReference type="EMBL" id="BBM43447.1"/>
    </source>
</evidence>
<dbReference type="KEGG" id="lwd:JCM16777_1704"/>
<dbReference type="PANTHER" id="PTHR39639">
    <property type="entry name" value="CHROMOSOME 16, WHOLE GENOME SHOTGUN SEQUENCE"/>
    <property type="match status" value="1"/>
</dbReference>
<evidence type="ECO:0000256" key="1">
    <source>
        <dbReference type="SAM" id="MobiDB-lite"/>
    </source>
</evidence>